<dbReference type="Proteomes" id="UP000024559">
    <property type="component" value="Chromosome"/>
</dbReference>
<feature type="transmembrane region" description="Helical" evidence="1">
    <location>
        <begin position="254"/>
        <end position="278"/>
    </location>
</feature>
<organism evidence="2 3">
    <name type="scientific">Streptococcus thermophilus M17PTZA496</name>
    <dbReference type="NCBI Taxonomy" id="1433289"/>
    <lineage>
        <taxon>Bacteria</taxon>
        <taxon>Bacillati</taxon>
        <taxon>Bacillota</taxon>
        <taxon>Bacilli</taxon>
        <taxon>Lactobacillales</taxon>
        <taxon>Streptococcaceae</taxon>
        <taxon>Streptococcus</taxon>
    </lineage>
</organism>
<dbReference type="GO" id="GO:0016740">
    <property type="term" value="F:transferase activity"/>
    <property type="evidence" value="ECO:0007669"/>
    <property type="project" value="UniProtKB-KW"/>
</dbReference>
<keyword evidence="2" id="KW-0808">Transferase</keyword>
<feature type="transmembrane region" description="Helical" evidence="1">
    <location>
        <begin position="230"/>
        <end position="248"/>
    </location>
</feature>
<protein>
    <submittedName>
        <fullName evidence="2">Glycosyl transferase family 2</fullName>
    </submittedName>
</protein>
<accession>A0A0E2PZI3</accession>
<feature type="transmembrane region" description="Helical" evidence="1">
    <location>
        <begin position="56"/>
        <end position="79"/>
    </location>
</feature>
<dbReference type="InterPro" id="IPR010288">
    <property type="entry name" value="EcsB_ABC"/>
</dbReference>
<feature type="transmembrane region" description="Helical" evidence="1">
    <location>
        <begin position="299"/>
        <end position="316"/>
    </location>
</feature>
<dbReference type="PATRIC" id="fig|1433289.7.peg.1883"/>
<dbReference type="HOGENOM" id="CLU_054332_1_0_9"/>
<evidence type="ECO:0000256" key="1">
    <source>
        <dbReference type="SAM" id="Phobius"/>
    </source>
</evidence>
<keyword evidence="1" id="KW-0812">Transmembrane</keyword>
<name>A0A0E2PZI3_STRTR</name>
<dbReference type="AlphaFoldDB" id="A0A0E2PZI3"/>
<keyword evidence="1" id="KW-1133">Transmembrane helix</keyword>
<feature type="transmembrane region" description="Helical" evidence="1">
    <location>
        <begin position="131"/>
        <end position="149"/>
    </location>
</feature>
<keyword evidence="1" id="KW-0472">Membrane</keyword>
<feature type="transmembrane region" description="Helical" evidence="1">
    <location>
        <begin position="106"/>
        <end position="125"/>
    </location>
</feature>
<dbReference type="GO" id="GO:0016020">
    <property type="term" value="C:membrane"/>
    <property type="evidence" value="ECO:0007669"/>
    <property type="project" value="InterPro"/>
</dbReference>
<evidence type="ECO:0000313" key="3">
    <source>
        <dbReference type="Proteomes" id="UP000024559"/>
    </source>
</evidence>
<dbReference type="EMBL" id="AZJT01000064">
    <property type="protein sequence ID" value="ETW88399.1"/>
    <property type="molecule type" value="Genomic_DNA"/>
</dbReference>
<dbReference type="PIRSF" id="PIRSF037259">
    <property type="entry name" value="EcsB_ABC"/>
    <property type="match status" value="1"/>
</dbReference>
<evidence type="ECO:0000313" key="2">
    <source>
        <dbReference type="EMBL" id="ETW88399.1"/>
    </source>
</evidence>
<feature type="transmembrane region" description="Helical" evidence="1">
    <location>
        <begin position="20"/>
        <end position="44"/>
    </location>
</feature>
<proteinExistence type="predicted"/>
<reference evidence="3" key="1">
    <citation type="submission" date="2013-12" db="EMBL/GenBank/DDBJ databases">
        <title>Genome sequences of Streptococcus thermophilus strains MTH17CL396 and M17PTZA496 isolated from Fontina cheese in Valle d'Aosta region (Italy).</title>
        <authorList>
            <person name="Treu L."/>
            <person name="Giacomini A."/>
            <person name="Corich V."/>
            <person name="Vendramin V."/>
            <person name="Bovo B."/>
        </authorList>
    </citation>
    <scope>NUCLEOTIDE SEQUENCE [LARGE SCALE GENOMIC DNA]</scope>
    <source>
        <strain evidence="3">M17PTZA496</strain>
    </source>
</reference>
<dbReference type="Pfam" id="PF05975">
    <property type="entry name" value="EcsB"/>
    <property type="match status" value="1"/>
</dbReference>
<comment type="caution">
    <text evidence="2">The sequence shown here is derived from an EMBL/GenBank/DDBJ whole genome shotgun (WGS) entry which is preliminary data.</text>
</comment>
<gene>
    <name evidence="2" type="ORF">X841_09105</name>
</gene>
<sequence length="345" mass="40203">MIAELFKERSRRFTTRCAKYSRYVFNDHFILVLLFLLGFVLVQYSQLLRHFPKNPWAIILGLLVLCFLLPFWGNIATYLEPADKHYLLVKEEEVLDHIKKATGRAFRFWVLIQTLIFILVVPLFLALGLPVWGVVLIAVAMAILKYFIFQKKAQPFYKQSGLNWTDAIAAENKRQQSILKFFSLFTNVKGITSSVKRRGYLDGILKRTKKDKKHTWYNLYLRAFLRSGDYFALSLRLFALTLLVIFLVPEKWLAMVLVVVFDYLLLFQLTVLKSHFAYQRMANLMPIGKDMQVSNLKRLINQIVLVMTLIQALCLFDLKFSLILVGVMLVLSLVYLPAKLKKMID</sequence>
<feature type="transmembrane region" description="Helical" evidence="1">
    <location>
        <begin position="322"/>
        <end position="338"/>
    </location>
</feature>